<keyword evidence="7" id="KW-0949">S-adenosyl-L-methionine</keyword>
<dbReference type="GO" id="GO:0032259">
    <property type="term" value="P:methylation"/>
    <property type="evidence" value="ECO:0007669"/>
    <property type="project" value="UniProtKB-KW"/>
</dbReference>
<evidence type="ECO:0000313" key="11">
    <source>
        <dbReference type="EMBL" id="CAD6954598.1"/>
    </source>
</evidence>
<dbReference type="EC" id="2.1.1.85" evidence="3"/>
<evidence type="ECO:0000313" key="12">
    <source>
        <dbReference type="EMBL" id="KAE8263299.1"/>
    </source>
</evidence>
<dbReference type="GO" id="GO:0018064">
    <property type="term" value="F:protein-L-histidine N-tele-methyltransferase activity"/>
    <property type="evidence" value="ECO:0007669"/>
    <property type="project" value="UniProtKB-EC"/>
</dbReference>
<dbReference type="EMBL" id="LWDD02000155">
    <property type="protein sequence ID" value="KAE8263299.1"/>
    <property type="molecule type" value="Genomic_DNA"/>
</dbReference>
<comment type="caution">
    <text evidence="12">The sequence shown here is derived from an EMBL/GenBank/DDBJ whole genome shotgun (WGS) entry which is preliminary data.</text>
</comment>
<reference evidence="12" key="1">
    <citation type="submission" date="2016-04" db="EMBL/GenBank/DDBJ databases">
        <authorList>
            <person name="Nguyen H.D."/>
            <person name="Kesanakurti P."/>
            <person name="Cullis J."/>
            <person name="Levesque C.A."/>
            <person name="Hambleton S."/>
        </authorList>
    </citation>
    <scope>NUCLEOTIDE SEQUENCE</scope>
    <source>
        <strain evidence="12">DAOMC 238032</strain>
    </source>
</reference>
<feature type="region of interest" description="Disordered" evidence="10">
    <location>
        <begin position="102"/>
        <end position="131"/>
    </location>
</feature>
<dbReference type="InterPro" id="IPR019410">
    <property type="entry name" value="Methyltransf_16"/>
</dbReference>
<reference evidence="12" key="2">
    <citation type="journal article" date="2019" name="IMA Fungus">
        <title>Genome sequencing and comparison of five Tilletia species to identify candidate genes for the detection of regulated species infecting wheat.</title>
        <authorList>
            <person name="Nguyen H.D.T."/>
            <person name="Sultana T."/>
            <person name="Kesanakurti P."/>
            <person name="Hambleton S."/>
        </authorList>
    </citation>
    <scope>NUCLEOTIDE SEQUENCE</scope>
    <source>
        <strain evidence="12">DAOMC 238032</strain>
    </source>
</reference>
<evidence type="ECO:0000256" key="10">
    <source>
        <dbReference type="SAM" id="MobiDB-lite"/>
    </source>
</evidence>
<feature type="region of interest" description="Disordered" evidence="10">
    <location>
        <begin position="1"/>
        <end position="53"/>
    </location>
</feature>
<evidence type="ECO:0000256" key="1">
    <source>
        <dbReference type="ARBA" id="ARBA00004123"/>
    </source>
</evidence>
<dbReference type="GO" id="GO:0005737">
    <property type="term" value="C:cytoplasm"/>
    <property type="evidence" value="ECO:0007669"/>
    <property type="project" value="UniProtKB-SubCell"/>
</dbReference>
<keyword evidence="8" id="KW-0539">Nucleus</keyword>
<evidence type="ECO:0000256" key="4">
    <source>
        <dbReference type="ARBA" id="ARBA00022490"/>
    </source>
</evidence>
<feature type="region of interest" description="Disordered" evidence="10">
    <location>
        <begin position="385"/>
        <end position="404"/>
    </location>
</feature>
<dbReference type="Proteomes" id="UP000836402">
    <property type="component" value="Unassembled WGS sequence"/>
</dbReference>
<dbReference type="Proteomes" id="UP000077671">
    <property type="component" value="Unassembled WGS sequence"/>
</dbReference>
<organism evidence="12 13">
    <name type="scientific">Tilletia caries</name>
    <name type="common">wheat bunt fungus</name>
    <dbReference type="NCBI Taxonomy" id="13290"/>
    <lineage>
        <taxon>Eukaryota</taxon>
        <taxon>Fungi</taxon>
        <taxon>Dikarya</taxon>
        <taxon>Basidiomycota</taxon>
        <taxon>Ustilaginomycotina</taxon>
        <taxon>Exobasidiomycetes</taxon>
        <taxon>Tilletiales</taxon>
        <taxon>Tilletiaceae</taxon>
        <taxon>Tilletia</taxon>
    </lineage>
</organism>
<dbReference type="InterPro" id="IPR029063">
    <property type="entry name" value="SAM-dependent_MTases_sf"/>
</dbReference>
<proteinExistence type="inferred from homology"/>
<gene>
    <name evidence="12" type="ORF">A4X03_0g1784</name>
    <name evidence="11" type="ORF">JKIAZH3_G2020</name>
</gene>
<keyword evidence="14" id="KW-1185">Reference proteome</keyword>
<accession>A0A177VE30</accession>
<name>A0A177VE30_9BASI</name>
<evidence type="ECO:0000313" key="14">
    <source>
        <dbReference type="Proteomes" id="UP000836402"/>
    </source>
</evidence>
<dbReference type="PANTHER" id="PTHR14614:SF39">
    <property type="entry name" value="HISTIDINE PROTEIN METHYLTRANSFERASE 1 HOMOLOG"/>
    <property type="match status" value="1"/>
</dbReference>
<evidence type="ECO:0000256" key="7">
    <source>
        <dbReference type="ARBA" id="ARBA00022691"/>
    </source>
</evidence>
<reference evidence="11" key="3">
    <citation type="submission" date="2020-10" db="EMBL/GenBank/DDBJ databases">
        <authorList>
            <person name="Sedaghatjoo S."/>
        </authorList>
    </citation>
    <scope>NUCLEOTIDE SEQUENCE</scope>
    <source>
        <strain evidence="11">AZH3</strain>
    </source>
</reference>
<keyword evidence="4" id="KW-0963">Cytoplasm</keyword>
<dbReference type="PANTHER" id="PTHR14614">
    <property type="entry name" value="HEPATOCELLULAR CARCINOMA-ASSOCIATED ANTIGEN"/>
    <property type="match status" value="1"/>
</dbReference>
<evidence type="ECO:0000256" key="3">
    <source>
        <dbReference type="ARBA" id="ARBA00012533"/>
    </source>
</evidence>
<dbReference type="Gene3D" id="3.40.50.150">
    <property type="entry name" value="Vaccinia Virus protein VP39"/>
    <property type="match status" value="1"/>
</dbReference>
<evidence type="ECO:0000256" key="2">
    <source>
        <dbReference type="ARBA" id="ARBA00004496"/>
    </source>
</evidence>
<keyword evidence="6" id="KW-0808">Transferase</keyword>
<evidence type="ECO:0000313" key="13">
    <source>
        <dbReference type="Proteomes" id="UP000077671"/>
    </source>
</evidence>
<comment type="subcellular location">
    <subcellularLocation>
        <location evidence="2">Cytoplasm</location>
    </subcellularLocation>
    <subcellularLocation>
        <location evidence="1">Nucleus</location>
    </subcellularLocation>
</comment>
<protein>
    <recommendedName>
        <fullName evidence="3">protein-histidine N-methyltransferase</fullName>
        <ecNumber evidence="3">2.1.1.85</ecNumber>
    </recommendedName>
</protein>
<feature type="compositionally biased region" description="Polar residues" evidence="10">
    <location>
        <begin position="267"/>
        <end position="286"/>
    </location>
</feature>
<feature type="compositionally biased region" description="Low complexity" evidence="10">
    <location>
        <begin position="21"/>
        <end position="32"/>
    </location>
</feature>
<dbReference type="EMBL" id="CAJHJG010006046">
    <property type="protein sequence ID" value="CAD6954598.1"/>
    <property type="molecule type" value="Genomic_DNA"/>
</dbReference>
<evidence type="ECO:0000256" key="9">
    <source>
        <dbReference type="ARBA" id="ARBA00038126"/>
    </source>
</evidence>
<keyword evidence="5" id="KW-0489">Methyltransferase</keyword>
<evidence type="ECO:0000256" key="6">
    <source>
        <dbReference type="ARBA" id="ARBA00022679"/>
    </source>
</evidence>
<evidence type="ECO:0000256" key="5">
    <source>
        <dbReference type="ARBA" id="ARBA00022603"/>
    </source>
</evidence>
<sequence length="472" mass="51311">MSFQFSFADSAELELEDDHVSSSPAPQEAQQQPEERVDSDHQQPLARELPFHHLLETLPPSLSYSPISIPLDPSSPSSSQPRPILHLARRDLFDARFQILHDDDDDENDDDGDEQPPHPTADEKTNNNNNTLTRTLHNLKLRDDPATEAAAVGADSDLVPGVYEGGLKTWECAADLIAELHARTSDGRLEFGGGKKVIELGCGTALPSMYVLSQLLSQESPPSAESTIELHLADFNPQVLRLVTLPNLILTWFFSSPAALPFHHEQPTPSDHPTQEAPKSTTTPNKSPEHPGDLELSPALLSAFQEDLAARKIRLRFFSGPWSSLADVLFPPPSSDDADGDGDERRREYDVVLSSETVYSLSTLPSLVDILHVCCTASASASAQHQHQHQHQHQQRAQGEVAQASPPQKTDTLCLVAAKVLYFGVGGGVHSFINAVQSSRKASGGYAHVVRELNVGVGRAVLQTGWSSTSSA</sequence>
<feature type="region of interest" description="Disordered" evidence="10">
    <location>
        <begin position="263"/>
        <end position="295"/>
    </location>
</feature>
<comment type="similarity">
    <text evidence="9">Belongs to the methyltransferase superfamily. METTL18 family.</text>
</comment>
<evidence type="ECO:0000256" key="8">
    <source>
        <dbReference type="ARBA" id="ARBA00023242"/>
    </source>
</evidence>
<feature type="compositionally biased region" description="Acidic residues" evidence="10">
    <location>
        <begin position="102"/>
        <end position="114"/>
    </location>
</feature>
<dbReference type="GO" id="GO:0005634">
    <property type="term" value="C:nucleus"/>
    <property type="evidence" value="ECO:0007669"/>
    <property type="project" value="UniProtKB-SubCell"/>
</dbReference>
<dbReference type="AlphaFoldDB" id="A0A177VE30"/>